<dbReference type="RefSeq" id="WP_145648768.1">
    <property type="nucleotide sequence ID" value="NZ_VLLB01000003.1"/>
</dbReference>
<keyword evidence="4" id="KW-0031">Aminopeptidase</keyword>
<gene>
    <name evidence="4" type="ORF">IP91_01920</name>
</gene>
<keyword evidence="4" id="KW-0645">Protease</keyword>
<dbReference type="InterPro" id="IPR029058">
    <property type="entry name" value="AB_hydrolase_fold"/>
</dbReference>
<dbReference type="GO" id="GO:0004177">
    <property type="term" value="F:aminopeptidase activity"/>
    <property type="evidence" value="ECO:0007669"/>
    <property type="project" value="UniProtKB-KW"/>
</dbReference>
<feature type="chain" id="PRO_5021704530" evidence="2">
    <location>
        <begin position="23"/>
        <end position="668"/>
    </location>
</feature>
<accession>A0A562RAK1</accession>
<organism evidence="4 5">
    <name type="scientific">Pseudoduganella lurida</name>
    <dbReference type="NCBI Taxonomy" id="1036180"/>
    <lineage>
        <taxon>Bacteria</taxon>
        <taxon>Pseudomonadati</taxon>
        <taxon>Pseudomonadota</taxon>
        <taxon>Betaproteobacteria</taxon>
        <taxon>Burkholderiales</taxon>
        <taxon>Oxalobacteraceae</taxon>
        <taxon>Telluria group</taxon>
        <taxon>Pseudoduganella</taxon>
    </lineage>
</organism>
<keyword evidence="2" id="KW-0732">Signal</keyword>
<proteinExistence type="predicted"/>
<dbReference type="GO" id="GO:0006508">
    <property type="term" value="P:proteolysis"/>
    <property type="evidence" value="ECO:0007669"/>
    <property type="project" value="InterPro"/>
</dbReference>
<evidence type="ECO:0000259" key="3">
    <source>
        <dbReference type="Pfam" id="PF00326"/>
    </source>
</evidence>
<feature type="signal peptide" evidence="2">
    <location>
        <begin position="1"/>
        <end position="22"/>
    </location>
</feature>
<reference evidence="4 5" key="1">
    <citation type="journal article" date="2015" name="Stand. Genomic Sci.">
        <title>Genomic Encyclopedia of Bacterial and Archaeal Type Strains, Phase III: the genomes of soil and plant-associated and newly described type strains.</title>
        <authorList>
            <person name="Whitman W.B."/>
            <person name="Woyke T."/>
            <person name="Klenk H.P."/>
            <person name="Zhou Y."/>
            <person name="Lilburn T.G."/>
            <person name="Beck B.J."/>
            <person name="De Vos P."/>
            <person name="Vandamme P."/>
            <person name="Eisen J.A."/>
            <person name="Garrity G."/>
            <person name="Hugenholtz P."/>
            <person name="Kyrpides N.C."/>
        </authorList>
    </citation>
    <scope>NUCLEOTIDE SEQUENCE [LARGE SCALE GENOMIC DNA]</scope>
    <source>
        <strain evidence="4 5">CGMCC 1.10822</strain>
    </source>
</reference>
<dbReference type="PANTHER" id="PTHR42776">
    <property type="entry name" value="SERINE PEPTIDASE S9 FAMILY MEMBER"/>
    <property type="match status" value="1"/>
</dbReference>
<dbReference type="EMBL" id="VLLB01000003">
    <property type="protein sequence ID" value="TWI66109.1"/>
    <property type="molecule type" value="Genomic_DNA"/>
</dbReference>
<evidence type="ECO:0000256" key="1">
    <source>
        <dbReference type="ARBA" id="ARBA00022801"/>
    </source>
</evidence>
<dbReference type="InterPro" id="IPR001375">
    <property type="entry name" value="Peptidase_S9_cat"/>
</dbReference>
<dbReference type="GO" id="GO:0004252">
    <property type="term" value="F:serine-type endopeptidase activity"/>
    <property type="evidence" value="ECO:0007669"/>
    <property type="project" value="TreeGrafter"/>
</dbReference>
<comment type="caution">
    <text evidence="4">The sequence shown here is derived from an EMBL/GenBank/DDBJ whole genome shotgun (WGS) entry which is preliminary data.</text>
</comment>
<dbReference type="Gene3D" id="3.40.50.1820">
    <property type="entry name" value="alpha/beta hydrolase"/>
    <property type="match status" value="1"/>
</dbReference>
<evidence type="ECO:0000313" key="4">
    <source>
        <dbReference type="EMBL" id="TWI66109.1"/>
    </source>
</evidence>
<sequence length="668" mass="73575">MPIRSLLLAAVLAAGACLPVFAAPSAGLPPAADFFEDSSFSGAALSPSGRYLAALVSSRVGRDALAVIALLDNKGQLVASFPDADVGKVRWLNDDQLLFDSTDRRLAPGDRQFGPGLYTVSRDGKNFRQLADRSGGVITNGRATNGGIKLLPWHTFMLGQMGRQDSAFAYVLDAHFDNTGVYRSEDLLRLNTENGRTTLVERPAAADFWLLDQRGEPRLAASTEKNERVYWLRDSATGPWRVLTKYAAFGADRRRFAPLDFGPDGKLYVVSAQGRDHTAVYTLDTATGAVAKEPVMQVEGHDFQGRLIANADRLLGIRYLTDTWGTAWFDPAMKAVQADVDGKLQDTINLIDVPRQPDAPNLLVTAYSDVQPTVYYVYHRQTGQLNKAGARHERIRAAQMGRQQWTSYAARDGLPIPALLTLPAGVDKPSRAPMVVLVHGGPWVRGAEWGWNAEAQFLASRGYLVLQPEFRGSTGFGSRHFTAGLKEWGRKMQDDLADGTRWAIAQGYADPQRVCIAGASYGGYATLMGLVRDPDLYRCGVEWAGVTDLKLMYTGAWSVIDDMSSQYRQYGMPRLIGDPVKDAEQLKAASPIEQAARIRKPLLMAYGGEDLRVPLQHGTRLRDAIRAHNSDVEWIVYDAEGHGWSTPANQVDFWTRVERFLGRQIGNR</sequence>
<dbReference type="SUPFAM" id="SSF53474">
    <property type="entry name" value="alpha/beta-Hydrolases"/>
    <property type="match status" value="1"/>
</dbReference>
<evidence type="ECO:0000313" key="5">
    <source>
        <dbReference type="Proteomes" id="UP000318431"/>
    </source>
</evidence>
<dbReference type="PROSITE" id="PS51257">
    <property type="entry name" value="PROKAR_LIPOPROTEIN"/>
    <property type="match status" value="1"/>
</dbReference>
<feature type="domain" description="Peptidase S9 prolyl oligopeptidase catalytic" evidence="3">
    <location>
        <begin position="452"/>
        <end position="667"/>
    </location>
</feature>
<dbReference type="PANTHER" id="PTHR42776:SF27">
    <property type="entry name" value="DIPEPTIDYL PEPTIDASE FAMILY MEMBER 6"/>
    <property type="match status" value="1"/>
</dbReference>
<dbReference type="Pfam" id="PF00326">
    <property type="entry name" value="Peptidase_S9"/>
    <property type="match status" value="1"/>
</dbReference>
<dbReference type="SUPFAM" id="SSF82171">
    <property type="entry name" value="DPP6 N-terminal domain-like"/>
    <property type="match status" value="1"/>
</dbReference>
<name>A0A562RAK1_9BURK</name>
<evidence type="ECO:0000256" key="2">
    <source>
        <dbReference type="SAM" id="SignalP"/>
    </source>
</evidence>
<dbReference type="Proteomes" id="UP000318431">
    <property type="component" value="Unassembled WGS sequence"/>
</dbReference>
<keyword evidence="5" id="KW-1185">Reference proteome</keyword>
<keyword evidence="1" id="KW-0378">Hydrolase</keyword>
<dbReference type="AlphaFoldDB" id="A0A562RAK1"/>
<protein>
    <submittedName>
        <fullName evidence="4">Dipeptidyl aminopeptidase/acylaminoacyl peptidase</fullName>
    </submittedName>
</protein>
<dbReference type="OrthoDB" id="4269629at2"/>